<dbReference type="EMBL" id="GG662743">
    <property type="protein sequence ID" value="EAR92745.2"/>
    <property type="molecule type" value="Genomic_DNA"/>
</dbReference>
<dbReference type="Proteomes" id="UP000009168">
    <property type="component" value="Unassembled WGS sequence"/>
</dbReference>
<feature type="transmembrane region" description="Helical" evidence="1">
    <location>
        <begin position="1057"/>
        <end position="1078"/>
    </location>
</feature>
<organism evidence="2 3">
    <name type="scientific">Tetrahymena thermophila (strain SB210)</name>
    <dbReference type="NCBI Taxonomy" id="312017"/>
    <lineage>
        <taxon>Eukaryota</taxon>
        <taxon>Sar</taxon>
        <taxon>Alveolata</taxon>
        <taxon>Ciliophora</taxon>
        <taxon>Intramacronucleata</taxon>
        <taxon>Oligohymenophorea</taxon>
        <taxon>Hymenostomatida</taxon>
        <taxon>Tetrahymenina</taxon>
        <taxon>Tetrahymenidae</taxon>
        <taxon>Tetrahymena</taxon>
    </lineage>
</organism>
<protein>
    <submittedName>
        <fullName evidence="2">Transmembrane protein, putative</fullName>
    </submittedName>
</protein>
<gene>
    <name evidence="2" type="ORF">TTHERM_00322890</name>
</gene>
<evidence type="ECO:0000256" key="1">
    <source>
        <dbReference type="SAM" id="Phobius"/>
    </source>
</evidence>
<keyword evidence="1" id="KW-0472">Membrane</keyword>
<reference evidence="3" key="1">
    <citation type="journal article" date="2006" name="PLoS Biol.">
        <title>Macronuclear genome sequence of the ciliate Tetrahymena thermophila, a model eukaryote.</title>
        <authorList>
            <person name="Eisen J.A."/>
            <person name="Coyne R.S."/>
            <person name="Wu M."/>
            <person name="Wu D."/>
            <person name="Thiagarajan M."/>
            <person name="Wortman J.R."/>
            <person name="Badger J.H."/>
            <person name="Ren Q."/>
            <person name="Amedeo P."/>
            <person name="Jones K.M."/>
            <person name="Tallon L.J."/>
            <person name="Delcher A.L."/>
            <person name="Salzberg S.L."/>
            <person name="Silva J.C."/>
            <person name="Haas B.J."/>
            <person name="Majoros W.H."/>
            <person name="Farzad M."/>
            <person name="Carlton J.M."/>
            <person name="Smith R.K. Jr."/>
            <person name="Garg J."/>
            <person name="Pearlman R.E."/>
            <person name="Karrer K.M."/>
            <person name="Sun L."/>
            <person name="Manning G."/>
            <person name="Elde N.C."/>
            <person name="Turkewitz A.P."/>
            <person name="Asai D.J."/>
            <person name="Wilkes D.E."/>
            <person name="Wang Y."/>
            <person name="Cai H."/>
            <person name="Collins K."/>
            <person name="Stewart B.A."/>
            <person name="Lee S.R."/>
            <person name="Wilamowska K."/>
            <person name="Weinberg Z."/>
            <person name="Ruzzo W.L."/>
            <person name="Wloga D."/>
            <person name="Gaertig J."/>
            <person name="Frankel J."/>
            <person name="Tsao C.-C."/>
            <person name="Gorovsky M.A."/>
            <person name="Keeling P.J."/>
            <person name="Waller R.F."/>
            <person name="Patron N.J."/>
            <person name="Cherry J.M."/>
            <person name="Stover N.A."/>
            <person name="Krieger C.J."/>
            <person name="del Toro C."/>
            <person name="Ryder H.F."/>
            <person name="Williamson S.C."/>
            <person name="Barbeau R.A."/>
            <person name="Hamilton E.P."/>
            <person name="Orias E."/>
        </authorList>
    </citation>
    <scope>NUCLEOTIDE SEQUENCE [LARGE SCALE GENOMIC DNA]</scope>
    <source>
        <strain evidence="3">SB210</strain>
    </source>
</reference>
<keyword evidence="1 2" id="KW-0812">Transmembrane</keyword>
<dbReference type="Gene3D" id="2.60.40.10">
    <property type="entry name" value="Immunoglobulins"/>
    <property type="match status" value="1"/>
</dbReference>
<dbReference type="HOGENOM" id="CLU_238242_0_0_1"/>
<dbReference type="SUPFAM" id="SSF69322">
    <property type="entry name" value="Tricorn protease domain 2"/>
    <property type="match status" value="1"/>
</dbReference>
<keyword evidence="3" id="KW-1185">Reference proteome</keyword>
<dbReference type="SUPFAM" id="SSF101908">
    <property type="entry name" value="Putative isomerase YbhE"/>
    <property type="match status" value="1"/>
</dbReference>
<dbReference type="InParanoid" id="Q237J6"/>
<accession>Q237J6</accession>
<dbReference type="GeneID" id="7829893"/>
<evidence type="ECO:0000313" key="3">
    <source>
        <dbReference type="Proteomes" id="UP000009168"/>
    </source>
</evidence>
<dbReference type="KEGG" id="tet:TTHERM_00322890"/>
<keyword evidence="1" id="KW-1133">Transmembrane helix</keyword>
<dbReference type="RefSeq" id="XP_001012990.2">
    <property type="nucleotide sequence ID" value="XM_001012990.2"/>
</dbReference>
<proteinExistence type="predicted"/>
<dbReference type="InterPro" id="IPR013783">
    <property type="entry name" value="Ig-like_fold"/>
</dbReference>
<name>Q237J6_TETTS</name>
<evidence type="ECO:0000313" key="2">
    <source>
        <dbReference type="EMBL" id="EAR92745.2"/>
    </source>
</evidence>
<sequence length="1769" mass="204500">MSVKHPSLNVIYVAALNGGLFVLDSASQVQFQYFNMTCKKVFLRNGQLYASMGKEGYSIFQMNPQNGFLTLVINNQIGSSVDSIYVDQTAQFIYIGSEGYIYLIQVSGQGQKQTDYAVSMHVGIYSGESNYIYSTQDEQYLMVANLGNGVSVINISQKNQPYLVSQKLPEWQVVDLKMVSKGQIVYAIEEWYGLFIGDFSSLYVNENIFKAKDQVWVNHLSFQATSRAIEVSSDEKFLFVGLRQIGVYIFDISSSQNKLNPILIQKVQISGLANHIFMYNSDNSFLYSNGCCVSITNKVEANFNTDIPNVFNTHISRSFQVLDVDTIPWDYKYSSNSQQLYLAAAFNGLQVFQLQNSTFLPPIKLFSSNSYPSTSTDTVTLIEEKNLLVQGSSEKGIILWDIKNLTSIKKVGEFNHPLQNSDSDGIVYNSKLGCLAIANGYQGAYLLDINDLNNLKMISEINVIDYDMQVTAESILMTQDANYLAISLRYYGVLIFNMKILKSPNLISNFITYGGEKCILSYDENYIFVSDGYKGITIINFVDKENAYIQSSLNLGAQALYAYQSKINQNIIYVSLIENGQLAVIDVSNKSNPYKMAQIQYGFEKSFALREAPNQQFITYLTSNGLRFQSISFPIKIHTQIRKIIQIQQNLQKTFIIVSSNEQFKVGETVELIFSSILFNQSIKLEKIFYYKEFQVTQIEQWMQFNQDKNKLRMTIDKNAIQNNNGLNIVLLQILIQLNQTSFISQTYSINQTQSSQIYQKLKQRAILNDNDYLNLNNFQLNSNFYIDLDNTPQYSNITATQDYIKQILLQSIYYQPIKFNVVSSLVLNLIYSENNQPISTISQTVKIIIQIFDAQSYFIENTVALQAQISMSQDFKSVVIEGQTIDVNQILLDGVEAVFYQQIDQILVQVTLIDNINFDVVQTYKVSQLQFLKNAKQINNYNSLKQQFEDQISEQLTVDKVYTFTFSSNTFQYLLPQQEGLQFQAFIKKDSNTYVNIQDIDWIDFDSSNRQFKWQGSLSQLSKRYTIVINATLTNSNKYWAEDSFEIHFERIPVELIVMICLISFFFALVILILYCYRAKIQYFRYFERYSYSSEPAIVNKNFYKIIMLIPNYLGEFHKLWQQFIKNEKKENKSVKLNFKKYLTPQSKEIDVQLLIDKLKSIYELNKHFYSKLKDQEFKVTNFRLSNLVRGAFSRQMLQEDLATLEVYQQLKAIAQKKGFRKDWYKYYTKIVYPEKINEKVPVLTIEESNSHTNVDSYNMSQLEQNFPIIIIDESKIIFTLEEANSNQMEKNNSYNHQLLFENIKSEGYGYVNKAIKRQEPSYGEAIHILHSNIKKIVAFKKRAEESRCICFPKIRQKFFLDFQEIQNVKNSNLPEWLKCEVTQSSIILSGKPSSQDVGDILIRVYDKNNYILNQFFINVRKMRKQTYVNPELEAYQISNRQQMPPLSQQLLVPQHSKLSNQFQGLVPNKVVSSVGGSGILNTNTYYQQSPHTVNTNSPLQLNQSSNQVIQAQGQKRILRNHSKKSSQRYSIKQYKQLLNGNGDLNMIRLKSDNQIKDNSIVTENHKKNSDDYIYRKNMQSPTYQDSPTLENIQIKQCNNQDKNGITNYSSSSQMLHLQAQENNDIRAIKEENLLKLKGDNNYDSLDPEQIFSKPMKHFMNNYNHHHPIDNETIQEELQTNQKDQNKSHSSFNFNQNSRYKFSTSNAQHQEDQSSISQYKSYQESYDFEKSLGLMSCEQIDVNSPKLTQFKPISIKQLNQIPSNENIA</sequence>